<accession>A0A1L8QWP3</accession>
<evidence type="ECO:0000259" key="12">
    <source>
        <dbReference type="Pfam" id="PF08543"/>
    </source>
</evidence>
<dbReference type="GO" id="GO:0008972">
    <property type="term" value="F:phosphomethylpyrimidine kinase activity"/>
    <property type="evidence" value="ECO:0007669"/>
    <property type="project" value="UniProtKB-EC"/>
</dbReference>
<comment type="catalytic activity">
    <reaction evidence="1">
        <text>4-amino-5-hydroxymethyl-2-methylpyrimidine + ATP = 4-amino-2-methyl-5-(phosphooxymethyl)pyrimidine + ADP + H(+)</text>
        <dbReference type="Rhea" id="RHEA:23096"/>
        <dbReference type="ChEBI" id="CHEBI:15378"/>
        <dbReference type="ChEBI" id="CHEBI:16892"/>
        <dbReference type="ChEBI" id="CHEBI:30616"/>
        <dbReference type="ChEBI" id="CHEBI:58354"/>
        <dbReference type="ChEBI" id="CHEBI:456216"/>
        <dbReference type="EC" id="2.7.1.49"/>
    </reaction>
</comment>
<evidence type="ECO:0000256" key="1">
    <source>
        <dbReference type="ARBA" id="ARBA00000151"/>
    </source>
</evidence>
<evidence type="ECO:0000256" key="2">
    <source>
        <dbReference type="ARBA" id="ARBA00000565"/>
    </source>
</evidence>
<dbReference type="Gene3D" id="3.40.1190.20">
    <property type="match status" value="1"/>
</dbReference>
<name>A0A1L8QWP3_9ENTE</name>
<proteinExistence type="inferred from homology"/>
<protein>
    <recommendedName>
        <fullName evidence="7">Hydroxymethylpyrimidine/phosphomethylpyrimidine kinase</fullName>
        <ecNumber evidence="5">2.7.1.49</ecNumber>
        <ecNumber evidence="6">2.7.4.7</ecNumber>
    </recommendedName>
    <alternativeName>
        <fullName evidence="10">Hydroxymethylpyrimidine kinase</fullName>
    </alternativeName>
    <alternativeName>
        <fullName evidence="11">Hydroxymethylpyrimidine phosphate kinase</fullName>
    </alternativeName>
</protein>
<keyword evidence="14" id="KW-1185">Reference proteome</keyword>
<evidence type="ECO:0000256" key="5">
    <source>
        <dbReference type="ARBA" id="ARBA00012135"/>
    </source>
</evidence>
<keyword evidence="13" id="KW-0808">Transferase</keyword>
<organism evidence="13 14">
    <name type="scientific">Enterococcus aquimarinus</name>
    <dbReference type="NCBI Taxonomy" id="328396"/>
    <lineage>
        <taxon>Bacteria</taxon>
        <taxon>Bacillati</taxon>
        <taxon>Bacillota</taxon>
        <taxon>Bacilli</taxon>
        <taxon>Lactobacillales</taxon>
        <taxon>Enterococcaceae</taxon>
        <taxon>Enterococcus</taxon>
    </lineage>
</organism>
<evidence type="ECO:0000256" key="7">
    <source>
        <dbReference type="ARBA" id="ARBA00019161"/>
    </source>
</evidence>
<dbReference type="CDD" id="cd01169">
    <property type="entry name" value="HMPP_kinase"/>
    <property type="match status" value="1"/>
</dbReference>
<comment type="pathway">
    <text evidence="3">Cofactor biosynthesis; thiamine diphosphate biosynthesis; 4-amino-2-methyl-5-diphosphomethylpyrimidine from 5-amino-1-(5-phospho-D-ribosyl)imidazole: step 3/3.</text>
</comment>
<comment type="similarity">
    <text evidence="4">Belongs to the ThiD family.</text>
</comment>
<dbReference type="EMBL" id="JXKD01000002">
    <property type="protein sequence ID" value="OJG11905.1"/>
    <property type="molecule type" value="Genomic_DNA"/>
</dbReference>
<evidence type="ECO:0000256" key="11">
    <source>
        <dbReference type="ARBA" id="ARBA00043176"/>
    </source>
</evidence>
<keyword evidence="8" id="KW-0784">Thiamine biosynthesis</keyword>
<evidence type="ECO:0000256" key="10">
    <source>
        <dbReference type="ARBA" id="ARBA00042102"/>
    </source>
</evidence>
<dbReference type="EC" id="2.7.4.7" evidence="6"/>
<dbReference type="AlphaFoldDB" id="A0A1L8QWP3"/>
<dbReference type="Proteomes" id="UP000182149">
    <property type="component" value="Unassembled WGS sequence"/>
</dbReference>
<keyword evidence="13" id="KW-0418">Kinase</keyword>
<feature type="domain" description="Pyridoxamine kinase/Phosphomethylpyrimidine kinase" evidence="12">
    <location>
        <begin position="12"/>
        <end position="246"/>
    </location>
</feature>
<dbReference type="PANTHER" id="PTHR20858:SF17">
    <property type="entry name" value="HYDROXYMETHYLPYRIMIDINE_PHOSPHOMETHYLPYRIMIDINE KINASE THI20-RELATED"/>
    <property type="match status" value="1"/>
</dbReference>
<dbReference type="GO" id="GO:0008902">
    <property type="term" value="F:hydroxymethylpyrimidine kinase activity"/>
    <property type="evidence" value="ECO:0007669"/>
    <property type="project" value="UniProtKB-EC"/>
</dbReference>
<sequence length="260" mass="28404">MVLKTLTIGGSDTWGGGGIQTDLRTFEQLDVFGLSVLTCLAVEAVDDFVIRPLPVALVEEQLQTIERNFELAGVKIGLLADLETVSLVQDFCQRNQGRFPIILDPVMAFKETKDALQRDYIEKIKALFPYVDLITPNRREAQFLSGSEELTSAEELSFATEQIAKKTGVKVLVTGGESGIDTYREGSITQSFTGPISLKKTNHGAGCCFSSAICAHLAQGFSLIESIEKSKNHVYQSIENGVIVGEAGNVWRPKTKKESV</sequence>
<evidence type="ECO:0000256" key="8">
    <source>
        <dbReference type="ARBA" id="ARBA00022977"/>
    </source>
</evidence>
<dbReference type="STRING" id="328396.RU93_GL001138"/>
<comment type="pathway">
    <text evidence="9">Cofactor biosynthesis; thiamine diphosphate biosynthesis; 4-amino-2-methyl-5-diphosphomethylpyrimidine from 5-amino-1-(5-phospho-D-ribosyl)imidazole: step 2/3.</text>
</comment>
<dbReference type="GO" id="GO:0009228">
    <property type="term" value="P:thiamine biosynthetic process"/>
    <property type="evidence" value="ECO:0007669"/>
    <property type="project" value="UniProtKB-KW"/>
</dbReference>
<evidence type="ECO:0000313" key="14">
    <source>
        <dbReference type="Proteomes" id="UP000182149"/>
    </source>
</evidence>
<dbReference type="InterPro" id="IPR013749">
    <property type="entry name" value="PM/HMP-P_kinase-1"/>
</dbReference>
<reference evidence="13 14" key="1">
    <citation type="submission" date="2014-12" db="EMBL/GenBank/DDBJ databases">
        <title>Draft genome sequences of 29 type strains of Enterococci.</title>
        <authorList>
            <person name="Zhong Z."/>
            <person name="Sun Z."/>
            <person name="Liu W."/>
            <person name="Zhang W."/>
            <person name="Zhang H."/>
        </authorList>
    </citation>
    <scope>NUCLEOTIDE SEQUENCE [LARGE SCALE GENOMIC DNA]</scope>
    <source>
        <strain evidence="13 14">DSM 17690</strain>
    </source>
</reference>
<evidence type="ECO:0000256" key="4">
    <source>
        <dbReference type="ARBA" id="ARBA00009879"/>
    </source>
</evidence>
<dbReference type="InterPro" id="IPR004399">
    <property type="entry name" value="HMP/HMP-P_kinase_dom"/>
</dbReference>
<evidence type="ECO:0000256" key="3">
    <source>
        <dbReference type="ARBA" id="ARBA00004769"/>
    </source>
</evidence>
<dbReference type="Pfam" id="PF08543">
    <property type="entry name" value="Phos_pyr_kin"/>
    <property type="match status" value="1"/>
</dbReference>
<dbReference type="PANTHER" id="PTHR20858">
    <property type="entry name" value="PHOSPHOMETHYLPYRIMIDINE KINASE"/>
    <property type="match status" value="1"/>
</dbReference>
<dbReference type="SUPFAM" id="SSF53613">
    <property type="entry name" value="Ribokinase-like"/>
    <property type="match status" value="1"/>
</dbReference>
<evidence type="ECO:0000256" key="9">
    <source>
        <dbReference type="ARBA" id="ARBA00037917"/>
    </source>
</evidence>
<dbReference type="EC" id="2.7.1.49" evidence="5"/>
<comment type="caution">
    <text evidence="13">The sequence shown here is derived from an EMBL/GenBank/DDBJ whole genome shotgun (WGS) entry which is preliminary data.</text>
</comment>
<evidence type="ECO:0000256" key="6">
    <source>
        <dbReference type="ARBA" id="ARBA00012963"/>
    </source>
</evidence>
<dbReference type="OrthoDB" id="9810880at2"/>
<gene>
    <name evidence="13" type="ORF">RU93_GL001138</name>
</gene>
<dbReference type="GO" id="GO:0005829">
    <property type="term" value="C:cytosol"/>
    <property type="evidence" value="ECO:0007669"/>
    <property type="project" value="TreeGrafter"/>
</dbReference>
<dbReference type="InterPro" id="IPR029056">
    <property type="entry name" value="Ribokinase-like"/>
</dbReference>
<comment type="catalytic activity">
    <reaction evidence="2">
        <text>4-amino-2-methyl-5-(phosphooxymethyl)pyrimidine + ATP = 4-amino-2-methyl-5-(diphosphooxymethyl)pyrimidine + ADP</text>
        <dbReference type="Rhea" id="RHEA:19893"/>
        <dbReference type="ChEBI" id="CHEBI:30616"/>
        <dbReference type="ChEBI" id="CHEBI:57841"/>
        <dbReference type="ChEBI" id="CHEBI:58354"/>
        <dbReference type="ChEBI" id="CHEBI:456216"/>
        <dbReference type="EC" id="2.7.4.7"/>
    </reaction>
</comment>
<evidence type="ECO:0000313" key="13">
    <source>
        <dbReference type="EMBL" id="OJG11905.1"/>
    </source>
</evidence>
<dbReference type="RefSeq" id="WP_071874073.1">
    <property type="nucleotide sequence ID" value="NZ_JBHSHF010000012.1"/>
</dbReference>